<feature type="transmembrane region" description="Helical" evidence="1">
    <location>
        <begin position="23"/>
        <end position="48"/>
    </location>
</feature>
<reference evidence="2" key="2">
    <citation type="submission" date="2025-08" db="UniProtKB">
        <authorList>
            <consortium name="Ensembl"/>
        </authorList>
    </citation>
    <scope>IDENTIFICATION</scope>
</reference>
<dbReference type="GeneID" id="106703632"/>
<sequence>MKGATHFFQSIWDTIQNKQEEGIYNTVCLVVLLALPFLLFMICIIICCHYGCCCCSRKPPPAGQQQVKKRKKKKNQVDDLWISTKPKSMMMEMGPVPV</sequence>
<dbReference type="Bgee" id="ENSLACG00000022329">
    <property type="expression patterns" value="Expressed in pectoral fin and 5 other cell types or tissues"/>
</dbReference>
<dbReference type="OMA" id="GIFNTIC"/>
<dbReference type="Proteomes" id="UP000008672">
    <property type="component" value="Unassembled WGS sequence"/>
</dbReference>
<keyword evidence="1" id="KW-0472">Membrane</keyword>
<name>M3XK11_LATCH</name>
<dbReference type="KEGG" id="lcm:106703632"/>
<dbReference type="PANTHER" id="PTHR40382:SF1">
    <property type="entry name" value="RIKEN CDNA 4930523C07 GENE"/>
    <property type="match status" value="1"/>
</dbReference>
<dbReference type="GeneTree" id="ENSGT00620000089392"/>
<dbReference type="PANTHER" id="PTHR40382">
    <property type="match status" value="1"/>
</dbReference>
<organism evidence="2 3">
    <name type="scientific">Latimeria chalumnae</name>
    <name type="common">Coelacanth</name>
    <dbReference type="NCBI Taxonomy" id="7897"/>
    <lineage>
        <taxon>Eukaryota</taxon>
        <taxon>Metazoa</taxon>
        <taxon>Chordata</taxon>
        <taxon>Craniata</taxon>
        <taxon>Vertebrata</taxon>
        <taxon>Euteleostomi</taxon>
        <taxon>Coelacanthiformes</taxon>
        <taxon>Coelacanthidae</taxon>
        <taxon>Latimeria</taxon>
    </lineage>
</organism>
<dbReference type="InterPro" id="IPR039964">
    <property type="entry name" value="KIAA0040-like"/>
</dbReference>
<proteinExistence type="predicted"/>
<evidence type="ECO:0000313" key="3">
    <source>
        <dbReference type="Proteomes" id="UP000008672"/>
    </source>
</evidence>
<dbReference type="FunCoup" id="M3XK11">
    <property type="interactions" value="10"/>
</dbReference>
<keyword evidence="1" id="KW-0812">Transmembrane</keyword>
<reference evidence="3" key="1">
    <citation type="submission" date="2011-08" db="EMBL/GenBank/DDBJ databases">
        <title>The draft genome of Latimeria chalumnae.</title>
        <authorList>
            <person name="Di Palma F."/>
            <person name="Alfoldi J."/>
            <person name="Johnson J."/>
            <person name="Berlin A."/>
            <person name="Gnerre S."/>
            <person name="Jaffe D."/>
            <person name="MacCallum I."/>
            <person name="Young S."/>
            <person name="Walker B.J."/>
            <person name="Lander E."/>
            <person name="Lindblad-Toh K."/>
        </authorList>
    </citation>
    <scope>NUCLEOTIDE SEQUENCE [LARGE SCALE GENOMIC DNA]</scope>
    <source>
        <strain evidence="3">Wild caught</strain>
    </source>
</reference>
<reference evidence="2" key="3">
    <citation type="submission" date="2025-09" db="UniProtKB">
        <authorList>
            <consortium name="Ensembl"/>
        </authorList>
    </citation>
    <scope>IDENTIFICATION</scope>
</reference>
<dbReference type="EMBL" id="AFYH01077480">
    <property type="status" value="NOT_ANNOTATED_CDS"/>
    <property type="molecule type" value="Genomic_DNA"/>
</dbReference>
<dbReference type="STRING" id="7897.ENSLACP00000023067"/>
<dbReference type="Ensembl" id="ENSLACT00000025629.1">
    <property type="protein sequence ID" value="ENSLACP00000023067.1"/>
    <property type="gene ID" value="ENSLACG00000022329.1"/>
</dbReference>
<evidence type="ECO:0000256" key="1">
    <source>
        <dbReference type="SAM" id="Phobius"/>
    </source>
</evidence>
<dbReference type="HOGENOM" id="CLU_2346051_0_0_1"/>
<evidence type="ECO:0000313" key="2">
    <source>
        <dbReference type="Ensembl" id="ENSLACP00000023067.1"/>
    </source>
</evidence>
<dbReference type="eggNOG" id="ENOG502SAYZ">
    <property type="taxonomic scope" value="Eukaryota"/>
</dbReference>
<gene>
    <name evidence="2" type="primary">KIAA0040</name>
</gene>
<dbReference type="AlphaFoldDB" id="M3XK11"/>
<dbReference type="InParanoid" id="M3XK11"/>
<keyword evidence="3" id="KW-1185">Reference proteome</keyword>
<keyword evidence="1" id="KW-1133">Transmembrane helix</keyword>
<protein>
    <submittedName>
        <fullName evidence="2">KIAA0040</fullName>
    </submittedName>
</protein>
<accession>M3XK11</accession>